<dbReference type="InterPro" id="IPR052062">
    <property type="entry name" value="Murein_DD/LD_carboxypeptidase"/>
</dbReference>
<keyword evidence="5" id="KW-0788">Thiol protease</keyword>
<evidence type="ECO:0000259" key="6">
    <source>
        <dbReference type="PROSITE" id="PS51935"/>
    </source>
</evidence>
<dbReference type="EMBL" id="LQZT01000049">
    <property type="protein sequence ID" value="OCW55774.1"/>
    <property type="molecule type" value="Genomic_DNA"/>
</dbReference>
<keyword evidence="2" id="KW-0645">Protease</keyword>
<keyword evidence="8" id="KW-1185">Reference proteome</keyword>
<feature type="domain" description="NlpC/P60" evidence="6">
    <location>
        <begin position="8"/>
        <end position="148"/>
    </location>
</feature>
<dbReference type="InterPro" id="IPR038765">
    <property type="entry name" value="Papain-like_cys_pep_sf"/>
</dbReference>
<evidence type="ECO:0000256" key="5">
    <source>
        <dbReference type="ARBA" id="ARBA00022807"/>
    </source>
</evidence>
<dbReference type="RefSeq" id="WP_066183897.1">
    <property type="nucleotide sequence ID" value="NZ_LQZT01000049.1"/>
</dbReference>
<evidence type="ECO:0000313" key="7">
    <source>
        <dbReference type="EMBL" id="OCW55774.1"/>
    </source>
</evidence>
<dbReference type="GO" id="GO:0008234">
    <property type="term" value="F:cysteine-type peptidase activity"/>
    <property type="evidence" value="ECO:0007669"/>
    <property type="project" value="UniProtKB-KW"/>
</dbReference>
<dbReference type="Proteomes" id="UP000094795">
    <property type="component" value="Unassembled WGS sequence"/>
</dbReference>
<evidence type="ECO:0000256" key="2">
    <source>
        <dbReference type="ARBA" id="ARBA00022670"/>
    </source>
</evidence>
<dbReference type="NCBIfam" id="TIGR02219">
    <property type="entry name" value="phage_NlpC_fam"/>
    <property type="match status" value="1"/>
</dbReference>
<dbReference type="GO" id="GO:0006508">
    <property type="term" value="P:proteolysis"/>
    <property type="evidence" value="ECO:0007669"/>
    <property type="project" value="UniProtKB-KW"/>
</dbReference>
<dbReference type="STRING" id="1480615.AWJ14_14925"/>
<dbReference type="Gene3D" id="3.90.1720.10">
    <property type="entry name" value="endopeptidase domain like (from Nostoc punctiforme)"/>
    <property type="match status" value="1"/>
</dbReference>
<keyword evidence="4" id="KW-0378">Hydrolase</keyword>
<name>A0A1C1YQL4_9HYPH</name>
<reference evidence="7 8" key="1">
    <citation type="submission" date="2015-12" db="EMBL/GenBank/DDBJ databases">
        <authorList>
            <person name="Shamseldin A."/>
            <person name="Moawad H."/>
            <person name="Abd El-Rahim W.M."/>
            <person name="Sadowsky M.J."/>
        </authorList>
    </citation>
    <scope>NUCLEOTIDE SEQUENCE [LARGE SCALE GENOMIC DNA]</scope>
    <source>
        <strain evidence="7 8">JC234</strain>
    </source>
</reference>
<keyword evidence="3" id="KW-0732">Signal</keyword>
<dbReference type="SUPFAM" id="SSF54001">
    <property type="entry name" value="Cysteine proteinases"/>
    <property type="match status" value="1"/>
</dbReference>
<evidence type="ECO:0000256" key="4">
    <source>
        <dbReference type="ARBA" id="ARBA00022801"/>
    </source>
</evidence>
<proteinExistence type="inferred from homology"/>
<dbReference type="PANTHER" id="PTHR47360:SF1">
    <property type="entry name" value="ENDOPEPTIDASE NLPC-RELATED"/>
    <property type="match status" value="1"/>
</dbReference>
<organism evidence="7 8">
    <name type="scientific">Hoeflea olei</name>
    <dbReference type="NCBI Taxonomy" id="1480615"/>
    <lineage>
        <taxon>Bacteria</taxon>
        <taxon>Pseudomonadati</taxon>
        <taxon>Pseudomonadota</taxon>
        <taxon>Alphaproteobacteria</taxon>
        <taxon>Hyphomicrobiales</taxon>
        <taxon>Rhizobiaceae</taxon>
        <taxon>Hoeflea</taxon>
    </lineage>
</organism>
<dbReference type="PANTHER" id="PTHR47360">
    <property type="entry name" value="MUREIN DD-ENDOPEPTIDASE MEPS/MUREIN LD-CARBOXYPEPTIDASE"/>
    <property type="match status" value="1"/>
</dbReference>
<dbReference type="PROSITE" id="PS51935">
    <property type="entry name" value="NLPC_P60"/>
    <property type="match status" value="1"/>
</dbReference>
<evidence type="ECO:0000313" key="8">
    <source>
        <dbReference type="Proteomes" id="UP000094795"/>
    </source>
</evidence>
<comment type="similarity">
    <text evidence="1">Belongs to the peptidase C40 family.</text>
</comment>
<evidence type="ECO:0000256" key="1">
    <source>
        <dbReference type="ARBA" id="ARBA00007074"/>
    </source>
</evidence>
<sequence>MSGDGEDDRQGARVVAAARAWIGTPYRHQGGRKGVGCDCLGLVRGVWVEIMGREAESPGTYAPDWAERAGTDRLIEAARRHCGAAVPIGEARPGDILLFRWREGMAAKHAGILTGPDRFIHAYEAAGVIESPLVPAWRRRIAAVHRFPCPPAGGQISTGFESEA</sequence>
<protein>
    <submittedName>
        <fullName evidence="7">Peptidase P60</fullName>
    </submittedName>
</protein>
<dbReference type="Pfam" id="PF00877">
    <property type="entry name" value="NLPC_P60"/>
    <property type="match status" value="1"/>
</dbReference>
<dbReference type="InterPro" id="IPR011929">
    <property type="entry name" value="Phage_pept_NlpC/P60"/>
</dbReference>
<comment type="caution">
    <text evidence="7">The sequence shown here is derived from an EMBL/GenBank/DDBJ whole genome shotgun (WGS) entry which is preliminary data.</text>
</comment>
<accession>A0A1C1YQL4</accession>
<evidence type="ECO:0000256" key="3">
    <source>
        <dbReference type="ARBA" id="ARBA00022729"/>
    </source>
</evidence>
<gene>
    <name evidence="7" type="ORF">AWJ14_14925</name>
</gene>
<dbReference type="InterPro" id="IPR000064">
    <property type="entry name" value="NLP_P60_dom"/>
</dbReference>
<dbReference type="AlphaFoldDB" id="A0A1C1YQL4"/>